<dbReference type="OrthoDB" id="3666864at2"/>
<dbReference type="InterPro" id="IPR017972">
    <property type="entry name" value="Cyt_P450_CS"/>
</dbReference>
<evidence type="ECO:0000256" key="3">
    <source>
        <dbReference type="ARBA" id="ARBA00022723"/>
    </source>
</evidence>
<dbReference type="Pfam" id="PF00067">
    <property type="entry name" value="p450"/>
    <property type="match status" value="1"/>
</dbReference>
<dbReference type="GO" id="GO:0004497">
    <property type="term" value="F:monooxygenase activity"/>
    <property type="evidence" value="ECO:0007669"/>
    <property type="project" value="UniProtKB-KW"/>
</dbReference>
<evidence type="ECO:0000256" key="2">
    <source>
        <dbReference type="ARBA" id="ARBA00022617"/>
    </source>
</evidence>
<dbReference type="PROSITE" id="PS00086">
    <property type="entry name" value="CYTOCHROME_P450"/>
    <property type="match status" value="1"/>
</dbReference>
<evidence type="ECO:0000256" key="5">
    <source>
        <dbReference type="ARBA" id="ARBA00023004"/>
    </source>
</evidence>
<evidence type="ECO:0000256" key="7">
    <source>
        <dbReference type="RuleBase" id="RU000461"/>
    </source>
</evidence>
<evidence type="ECO:0000313" key="9">
    <source>
        <dbReference type="Proteomes" id="UP000325787"/>
    </source>
</evidence>
<dbReference type="EMBL" id="CP034550">
    <property type="protein sequence ID" value="QFZ20374.1"/>
    <property type="molecule type" value="Genomic_DNA"/>
</dbReference>
<name>A0A5Q0H3C1_SACSY</name>
<comment type="similarity">
    <text evidence="1 7">Belongs to the cytochrome P450 family.</text>
</comment>
<keyword evidence="5 7" id="KW-0408">Iron</keyword>
<dbReference type="FunFam" id="1.10.630.10:FF:000018">
    <property type="entry name" value="Cytochrome P450 monooxygenase"/>
    <property type="match status" value="1"/>
</dbReference>
<organism evidence="8 9">
    <name type="scientific">Saccharothrix syringae</name>
    <name type="common">Nocardiopsis syringae</name>
    <dbReference type="NCBI Taxonomy" id="103733"/>
    <lineage>
        <taxon>Bacteria</taxon>
        <taxon>Bacillati</taxon>
        <taxon>Actinomycetota</taxon>
        <taxon>Actinomycetes</taxon>
        <taxon>Pseudonocardiales</taxon>
        <taxon>Pseudonocardiaceae</taxon>
        <taxon>Saccharothrix</taxon>
    </lineage>
</organism>
<dbReference type="KEGG" id="ssyi:EKG83_25775"/>
<dbReference type="Proteomes" id="UP000325787">
    <property type="component" value="Chromosome"/>
</dbReference>
<dbReference type="Gene3D" id="1.10.630.10">
    <property type="entry name" value="Cytochrome P450"/>
    <property type="match status" value="1"/>
</dbReference>
<evidence type="ECO:0000256" key="6">
    <source>
        <dbReference type="ARBA" id="ARBA00023033"/>
    </source>
</evidence>
<dbReference type="GO" id="GO:0020037">
    <property type="term" value="F:heme binding"/>
    <property type="evidence" value="ECO:0007669"/>
    <property type="project" value="InterPro"/>
</dbReference>
<dbReference type="PANTHER" id="PTHR46696:SF1">
    <property type="entry name" value="CYTOCHROME P450 YJIB-RELATED"/>
    <property type="match status" value="1"/>
</dbReference>
<dbReference type="GO" id="GO:0005506">
    <property type="term" value="F:iron ion binding"/>
    <property type="evidence" value="ECO:0007669"/>
    <property type="project" value="InterPro"/>
</dbReference>
<evidence type="ECO:0000313" key="8">
    <source>
        <dbReference type="EMBL" id="QFZ20374.1"/>
    </source>
</evidence>
<dbReference type="InterPro" id="IPR036396">
    <property type="entry name" value="Cyt_P450_sf"/>
</dbReference>
<dbReference type="RefSeq" id="WP_051766498.1">
    <property type="nucleotide sequence ID" value="NZ_CP034550.1"/>
</dbReference>
<evidence type="ECO:0000256" key="4">
    <source>
        <dbReference type="ARBA" id="ARBA00023002"/>
    </source>
</evidence>
<evidence type="ECO:0000256" key="1">
    <source>
        <dbReference type="ARBA" id="ARBA00010617"/>
    </source>
</evidence>
<dbReference type="PANTHER" id="PTHR46696">
    <property type="entry name" value="P450, PUTATIVE (EUROFUNG)-RELATED"/>
    <property type="match status" value="1"/>
</dbReference>
<dbReference type="AlphaFoldDB" id="A0A5Q0H3C1"/>
<dbReference type="SUPFAM" id="SSF48264">
    <property type="entry name" value="Cytochrome P450"/>
    <property type="match status" value="1"/>
</dbReference>
<dbReference type="InterPro" id="IPR001128">
    <property type="entry name" value="Cyt_P450"/>
</dbReference>
<accession>A0A5Q0H3C1</accession>
<dbReference type="InterPro" id="IPR002397">
    <property type="entry name" value="Cyt_P450_B"/>
</dbReference>
<dbReference type="PRINTS" id="PR00359">
    <property type="entry name" value="BP450"/>
</dbReference>
<keyword evidence="9" id="KW-1185">Reference proteome</keyword>
<keyword evidence="3 7" id="KW-0479">Metal-binding</keyword>
<reference evidence="9" key="1">
    <citation type="journal article" date="2021" name="Curr. Microbiol.">
        <title>Complete genome of nocamycin-producing strain Saccharothrix syringae NRRL B-16468 reveals the biosynthetic potential for secondary metabolites.</title>
        <authorList>
            <person name="Mo X."/>
            <person name="Yang S."/>
        </authorList>
    </citation>
    <scope>NUCLEOTIDE SEQUENCE [LARGE SCALE GENOMIC DNA]</scope>
    <source>
        <strain evidence="9">ATCC 51364 / DSM 43886 / JCM 6844 / KCTC 9398 / NBRC 14523 / NRRL B-16468 / INA 2240</strain>
    </source>
</reference>
<proteinExistence type="inferred from homology"/>
<dbReference type="GO" id="GO:0016705">
    <property type="term" value="F:oxidoreductase activity, acting on paired donors, with incorporation or reduction of molecular oxygen"/>
    <property type="evidence" value="ECO:0007669"/>
    <property type="project" value="InterPro"/>
</dbReference>
<gene>
    <name evidence="8" type="ORF">EKG83_25775</name>
</gene>
<keyword evidence="4 7" id="KW-0560">Oxidoreductase</keyword>
<sequence>MAMSQLADADRQLLLGGTLHGYRHHDVEDAARRAGGVHVATQPNGVVVHVLTVGLRQARDLLGDPRLSKDAAAIIATMGRHMIAAGHDPRDLSAIIGPSMINSDAPRHTRLRHPVAAAMTSKRLARLQPRITGMVHDLLDDLDPDRPVDLVGQFALPLPLAVMCDLLGVPEGEDRSALAGWSSAMMTEVPEVQKPASDAMVGYLTALIEEKRTSPDEALLSALVHGEVDGDRLTPEEVLTTAVLLVAAGHETTTAAIGNTAVGLLSTGTWSAVAQRPDTVPDAVQEGLRHDPPTRNIPHYLVTRDIELDGDTVPAGSIVMVNLGAANRDPDAFGADADRFDPFRRRGAGALTHATFGNGPHRCVGSRLATMEIEIALGEITRRWPRARLVDPVDDLARGAAVVINGFDRVDVLLEP</sequence>
<protein>
    <submittedName>
        <fullName evidence="8">Cytochrome P450</fullName>
    </submittedName>
</protein>
<keyword evidence="6 7" id="KW-0503">Monooxygenase</keyword>
<keyword evidence="2 7" id="KW-0349">Heme</keyword>